<keyword evidence="2 4" id="KW-0012">Acyltransferase</keyword>
<proteinExistence type="predicted"/>
<dbReference type="PROSITE" id="PS51186">
    <property type="entry name" value="GNAT"/>
    <property type="match status" value="1"/>
</dbReference>
<gene>
    <name evidence="4" type="ORF">ACFP2T_06075</name>
</gene>
<dbReference type="GO" id="GO:0016746">
    <property type="term" value="F:acyltransferase activity"/>
    <property type="evidence" value="ECO:0007669"/>
    <property type="project" value="UniProtKB-KW"/>
</dbReference>
<keyword evidence="1 4" id="KW-0808">Transferase</keyword>
<dbReference type="EC" id="2.3.-.-" evidence="4"/>
<dbReference type="PANTHER" id="PTHR43072">
    <property type="entry name" value="N-ACETYLTRANSFERASE"/>
    <property type="match status" value="1"/>
</dbReference>
<feature type="domain" description="N-acetyltransferase" evidence="3">
    <location>
        <begin position="16"/>
        <end position="179"/>
    </location>
</feature>
<comment type="caution">
    <text evidence="4">The sequence shown here is derived from an EMBL/GenBank/DDBJ whole genome shotgun (WGS) entry which is preliminary data.</text>
</comment>
<evidence type="ECO:0000256" key="1">
    <source>
        <dbReference type="ARBA" id="ARBA00022679"/>
    </source>
</evidence>
<sequence>MSQRTDVGVSADPNPVVIGHATEDDLPGIVEILNYTAANSIASFATRPTSVAERRDWFEQFSSTGRYQLLVARRGNLVLGYAGSQRYRDHEAFAETVELSVGLDVSCRGQGLGTLLYGALFDRLADEPVHVVLAGIAMPNDASVALHRKFGFTEVGTFREYAVKNGQYISSLWMQRVSPTVAQGHRE</sequence>
<dbReference type="PANTHER" id="PTHR43072:SF23">
    <property type="entry name" value="UPF0039 PROTEIN C11D3.02C"/>
    <property type="match status" value="1"/>
</dbReference>
<evidence type="ECO:0000313" key="4">
    <source>
        <dbReference type="EMBL" id="MFC6015754.1"/>
    </source>
</evidence>
<dbReference type="Gene3D" id="3.40.630.30">
    <property type="match status" value="1"/>
</dbReference>
<evidence type="ECO:0000313" key="5">
    <source>
        <dbReference type="Proteomes" id="UP001596203"/>
    </source>
</evidence>
<dbReference type="CDD" id="cd04301">
    <property type="entry name" value="NAT_SF"/>
    <property type="match status" value="1"/>
</dbReference>
<dbReference type="Proteomes" id="UP001596203">
    <property type="component" value="Unassembled WGS sequence"/>
</dbReference>
<dbReference type="Pfam" id="PF13302">
    <property type="entry name" value="Acetyltransf_3"/>
    <property type="match status" value="1"/>
</dbReference>
<protein>
    <submittedName>
        <fullName evidence="4">GNAT family N-acetyltransferase</fullName>
        <ecNumber evidence="4">2.3.-.-</ecNumber>
    </submittedName>
</protein>
<organism evidence="4 5">
    <name type="scientific">Plantactinospora solaniradicis</name>
    <dbReference type="NCBI Taxonomy" id="1723736"/>
    <lineage>
        <taxon>Bacteria</taxon>
        <taxon>Bacillati</taxon>
        <taxon>Actinomycetota</taxon>
        <taxon>Actinomycetes</taxon>
        <taxon>Micromonosporales</taxon>
        <taxon>Micromonosporaceae</taxon>
        <taxon>Plantactinospora</taxon>
    </lineage>
</organism>
<dbReference type="InterPro" id="IPR000182">
    <property type="entry name" value="GNAT_dom"/>
</dbReference>
<evidence type="ECO:0000256" key="2">
    <source>
        <dbReference type="ARBA" id="ARBA00023315"/>
    </source>
</evidence>
<accession>A0ABW1K491</accession>
<dbReference type="InterPro" id="IPR016181">
    <property type="entry name" value="Acyl_CoA_acyltransferase"/>
</dbReference>
<dbReference type="RefSeq" id="WP_377418230.1">
    <property type="nucleotide sequence ID" value="NZ_JBHSPR010000006.1"/>
</dbReference>
<evidence type="ECO:0000259" key="3">
    <source>
        <dbReference type="PROSITE" id="PS51186"/>
    </source>
</evidence>
<dbReference type="EMBL" id="JBHSPR010000006">
    <property type="protein sequence ID" value="MFC6015754.1"/>
    <property type="molecule type" value="Genomic_DNA"/>
</dbReference>
<name>A0ABW1K491_9ACTN</name>
<dbReference type="SUPFAM" id="SSF55729">
    <property type="entry name" value="Acyl-CoA N-acyltransferases (Nat)"/>
    <property type="match status" value="1"/>
</dbReference>
<reference evidence="5" key="1">
    <citation type="journal article" date="2019" name="Int. J. Syst. Evol. Microbiol.">
        <title>The Global Catalogue of Microorganisms (GCM) 10K type strain sequencing project: providing services to taxonomists for standard genome sequencing and annotation.</title>
        <authorList>
            <consortium name="The Broad Institute Genomics Platform"/>
            <consortium name="The Broad Institute Genome Sequencing Center for Infectious Disease"/>
            <person name="Wu L."/>
            <person name="Ma J."/>
        </authorList>
    </citation>
    <scope>NUCLEOTIDE SEQUENCE [LARGE SCALE GENOMIC DNA]</scope>
    <source>
        <strain evidence="5">ZS-35-S2</strain>
    </source>
</reference>
<keyword evidence="5" id="KW-1185">Reference proteome</keyword>